<dbReference type="InterPro" id="IPR003439">
    <property type="entry name" value="ABC_transporter-like_ATP-bd"/>
</dbReference>
<dbReference type="RefSeq" id="WP_141163180.1">
    <property type="nucleotide sequence ID" value="NZ_VHQG01000002.1"/>
</dbReference>
<evidence type="ECO:0000256" key="2">
    <source>
        <dbReference type="ARBA" id="ARBA00022448"/>
    </source>
</evidence>
<dbReference type="PANTHER" id="PTHR43776">
    <property type="entry name" value="TRANSPORT ATP-BINDING PROTEIN"/>
    <property type="match status" value="1"/>
</dbReference>
<dbReference type="OrthoDB" id="4008250at2"/>
<dbReference type="Pfam" id="PF00005">
    <property type="entry name" value="ABC_tran"/>
    <property type="match status" value="2"/>
</dbReference>
<dbReference type="NCBIfam" id="NF007739">
    <property type="entry name" value="PRK10419.1"/>
    <property type="match status" value="2"/>
</dbReference>
<dbReference type="NCBIfam" id="NF008453">
    <property type="entry name" value="PRK11308.1"/>
    <property type="match status" value="2"/>
</dbReference>
<keyword evidence="3" id="KW-0547">Nucleotide-binding</keyword>
<dbReference type="GO" id="GO:0015833">
    <property type="term" value="P:peptide transport"/>
    <property type="evidence" value="ECO:0007669"/>
    <property type="project" value="InterPro"/>
</dbReference>
<feature type="domain" description="ABC transporter" evidence="5">
    <location>
        <begin position="11"/>
        <end position="260"/>
    </location>
</feature>
<dbReference type="SUPFAM" id="SSF52540">
    <property type="entry name" value="P-loop containing nucleoside triphosphate hydrolases"/>
    <property type="match status" value="2"/>
</dbReference>
<dbReference type="SMART" id="SM00382">
    <property type="entry name" value="AAA"/>
    <property type="match status" value="2"/>
</dbReference>
<dbReference type="CDD" id="cd03257">
    <property type="entry name" value="ABC_NikE_OppD_transporters"/>
    <property type="match status" value="2"/>
</dbReference>
<comment type="caution">
    <text evidence="6">The sequence shown here is derived from an EMBL/GenBank/DDBJ whole genome shotgun (WGS) entry which is preliminary data.</text>
</comment>
<evidence type="ECO:0000313" key="6">
    <source>
        <dbReference type="EMBL" id="TPW75820.1"/>
    </source>
</evidence>
<gene>
    <name evidence="6" type="ORF">FJ657_08135</name>
</gene>
<dbReference type="InterPro" id="IPR050319">
    <property type="entry name" value="ABC_transp_ATP-bind"/>
</dbReference>
<evidence type="ECO:0000256" key="1">
    <source>
        <dbReference type="ARBA" id="ARBA00005417"/>
    </source>
</evidence>
<dbReference type="Pfam" id="PF08352">
    <property type="entry name" value="oligo_HPY"/>
    <property type="match status" value="2"/>
</dbReference>
<organism evidence="6 7">
    <name type="scientific">Schumannella soli</name>
    <dbReference type="NCBI Taxonomy" id="2590779"/>
    <lineage>
        <taxon>Bacteria</taxon>
        <taxon>Bacillati</taxon>
        <taxon>Actinomycetota</taxon>
        <taxon>Actinomycetes</taxon>
        <taxon>Micrococcales</taxon>
        <taxon>Microbacteriaceae</taxon>
        <taxon>Schumannella</taxon>
    </lineage>
</organism>
<proteinExistence type="inferred from homology"/>
<dbReference type="Proteomes" id="UP000316252">
    <property type="component" value="Unassembled WGS sequence"/>
</dbReference>
<reference evidence="6 7" key="1">
    <citation type="submission" date="2019-06" db="EMBL/GenBank/DDBJ databases">
        <authorList>
            <person name="Li F."/>
        </authorList>
    </citation>
    <scope>NUCLEOTIDE SEQUENCE [LARGE SCALE GENOMIC DNA]</scope>
    <source>
        <strain evidence="6 7">10F1D-1</strain>
    </source>
</reference>
<name>A0A506Y2I7_9MICO</name>
<protein>
    <submittedName>
        <fullName evidence="6">ABC transporter ATP-binding protein</fullName>
    </submittedName>
</protein>
<evidence type="ECO:0000256" key="3">
    <source>
        <dbReference type="ARBA" id="ARBA00022741"/>
    </source>
</evidence>
<keyword evidence="2" id="KW-0813">Transport</keyword>
<accession>A0A506Y2I7</accession>
<dbReference type="NCBIfam" id="NF010167">
    <property type="entry name" value="PRK13648.1"/>
    <property type="match status" value="2"/>
</dbReference>
<dbReference type="InterPro" id="IPR013563">
    <property type="entry name" value="Oligopep_ABC_C"/>
</dbReference>
<evidence type="ECO:0000313" key="7">
    <source>
        <dbReference type="Proteomes" id="UP000316252"/>
    </source>
</evidence>
<dbReference type="EMBL" id="VHQG01000002">
    <property type="protein sequence ID" value="TPW75820.1"/>
    <property type="molecule type" value="Genomic_DNA"/>
</dbReference>
<evidence type="ECO:0000259" key="5">
    <source>
        <dbReference type="PROSITE" id="PS50893"/>
    </source>
</evidence>
<keyword evidence="4 6" id="KW-0067">ATP-binding</keyword>
<evidence type="ECO:0000256" key="4">
    <source>
        <dbReference type="ARBA" id="ARBA00022840"/>
    </source>
</evidence>
<comment type="similarity">
    <text evidence="1">Belongs to the ABC transporter superfamily.</text>
</comment>
<dbReference type="FunFam" id="3.40.50.300:FF:000016">
    <property type="entry name" value="Oligopeptide ABC transporter ATP-binding component"/>
    <property type="match status" value="2"/>
</dbReference>
<dbReference type="PROSITE" id="PS00211">
    <property type="entry name" value="ABC_TRANSPORTER_1"/>
    <property type="match status" value="2"/>
</dbReference>
<dbReference type="PROSITE" id="PS50893">
    <property type="entry name" value="ABC_TRANSPORTER_2"/>
    <property type="match status" value="2"/>
</dbReference>
<dbReference type="AlphaFoldDB" id="A0A506Y2I7"/>
<keyword evidence="7" id="KW-1185">Reference proteome</keyword>
<dbReference type="InterPro" id="IPR003593">
    <property type="entry name" value="AAA+_ATPase"/>
</dbReference>
<dbReference type="InterPro" id="IPR017871">
    <property type="entry name" value="ABC_transporter-like_CS"/>
</dbReference>
<dbReference type="Gene3D" id="3.40.50.300">
    <property type="entry name" value="P-loop containing nucleotide triphosphate hydrolases"/>
    <property type="match status" value="2"/>
</dbReference>
<dbReference type="GO" id="GO:0016887">
    <property type="term" value="F:ATP hydrolysis activity"/>
    <property type="evidence" value="ECO:0007669"/>
    <property type="project" value="InterPro"/>
</dbReference>
<dbReference type="GO" id="GO:0055085">
    <property type="term" value="P:transmembrane transport"/>
    <property type="evidence" value="ECO:0007669"/>
    <property type="project" value="UniProtKB-ARBA"/>
</dbReference>
<dbReference type="GO" id="GO:0005524">
    <property type="term" value="F:ATP binding"/>
    <property type="evidence" value="ECO:0007669"/>
    <property type="project" value="UniProtKB-KW"/>
</dbReference>
<dbReference type="InterPro" id="IPR027417">
    <property type="entry name" value="P-loop_NTPase"/>
</dbReference>
<feature type="domain" description="ABC transporter" evidence="5">
    <location>
        <begin position="314"/>
        <end position="562"/>
    </location>
</feature>
<sequence length="574" mass="61943">MIDQRTPLLEVKDLEVTFRTQRGEVRALNGVNFTIEHGETVAIVGESGSGKSTTAAAIINLLPGTGKISAGQVLFEGRDLAQASRTDLEDVRGKEIGFVPQDPMSNLNPVWSVGFQVEETIRANGVATSAREVKKKAVEVLKQAGLDDADKRMRQFPHQFSGGMRQRVLIGIGLSGDPKLLIADEPTSALDVTVQRRILDHLDTLTGDAGTAVLFITHDLGLAAERAEKLIVMYKGDIVEAGPSIEVLQNPLHPYTQRLIAAAPSLASRRIQASDKKLGELSHADQSLGDSVDLISAAEERAEHLASTPRESVIEIRDLTKVFKIRTGGFRSVDFTAVDKVSLEIPKGTTTALVGESGSGKSTVAKLLLGLEKATSGSISVKGRDITTLSGRELFGLRRTMQPVFQDPYGTLDPLVNIGNTIAEPLKIHKVGDRDSRRARVTELLEQVALPTALADRYPNELSGGQRQRVAVARALALKPEIIVLDEAVSALDVLVQAQILQLLAELQSELGLTYLFITHDLAVVRVIADNVAVMQKGRIVEQASTDEVFQSPQQQYTRDLLEAIPGAGIKLGV</sequence>